<feature type="transmembrane region" description="Helical" evidence="2">
    <location>
        <begin position="145"/>
        <end position="169"/>
    </location>
</feature>
<dbReference type="Proteomes" id="UP001597326">
    <property type="component" value="Unassembled WGS sequence"/>
</dbReference>
<keyword evidence="2" id="KW-0472">Membrane</keyword>
<protein>
    <submittedName>
        <fullName evidence="3">DUF3043 domain-containing protein</fullName>
    </submittedName>
</protein>
<proteinExistence type="predicted"/>
<keyword evidence="2" id="KW-1133">Transmembrane helix</keyword>
<comment type="caution">
    <text evidence="3">The sequence shown here is derived from an EMBL/GenBank/DDBJ whole genome shotgun (WGS) entry which is preliminary data.</text>
</comment>
<keyword evidence="2" id="KW-0812">Transmembrane</keyword>
<evidence type="ECO:0000313" key="3">
    <source>
        <dbReference type="EMBL" id="MFD1888594.1"/>
    </source>
</evidence>
<evidence type="ECO:0000256" key="2">
    <source>
        <dbReference type="SAM" id="Phobius"/>
    </source>
</evidence>
<dbReference type="RefSeq" id="WP_343871666.1">
    <property type="nucleotide sequence ID" value="NZ_BAAAIX010000001.1"/>
</dbReference>
<keyword evidence="4" id="KW-1185">Reference proteome</keyword>
<accession>A0ABW4RRA4</accession>
<dbReference type="EMBL" id="JBHUFZ010000001">
    <property type="protein sequence ID" value="MFD1888594.1"/>
    <property type="molecule type" value="Genomic_DNA"/>
</dbReference>
<evidence type="ECO:0000256" key="1">
    <source>
        <dbReference type="SAM" id="MobiDB-lite"/>
    </source>
</evidence>
<evidence type="ECO:0000313" key="4">
    <source>
        <dbReference type="Proteomes" id="UP001597326"/>
    </source>
</evidence>
<feature type="compositionally biased region" description="Basic and acidic residues" evidence="1">
    <location>
        <begin position="82"/>
        <end position="93"/>
    </location>
</feature>
<dbReference type="InterPro" id="IPR021403">
    <property type="entry name" value="DUF3043"/>
</dbReference>
<sequence length="214" mass="23840">MGLFRPYEQGKTEQGRAARRSGGATEARLAGGPAATETVEDPSLDQAATASRQPRKKGTRTPTRAEAEAARMARLHPQLSPKEAKRAEREAARDARLRNLDAVENTKERRLARDHVDARWTITEFTIPLMLVIMAISLAGGRHQAVVTGTSLAMLGLFALWILNIVVVWRGYTRLLAERGLVKQRGIMMYIINRMMTLRALRRPQPAIARGESY</sequence>
<dbReference type="Pfam" id="PF11241">
    <property type="entry name" value="DUF3043"/>
    <property type="match status" value="1"/>
</dbReference>
<organism evidence="3 4">
    <name type="scientific">Luteococcus peritonei</name>
    <dbReference type="NCBI Taxonomy" id="88874"/>
    <lineage>
        <taxon>Bacteria</taxon>
        <taxon>Bacillati</taxon>
        <taxon>Actinomycetota</taxon>
        <taxon>Actinomycetes</taxon>
        <taxon>Propionibacteriales</taxon>
        <taxon>Propionibacteriaceae</taxon>
        <taxon>Luteococcus</taxon>
    </lineage>
</organism>
<feature type="region of interest" description="Disordered" evidence="1">
    <location>
        <begin position="1"/>
        <end position="93"/>
    </location>
</feature>
<name>A0ABW4RRA4_9ACTN</name>
<reference evidence="4" key="1">
    <citation type="journal article" date="2019" name="Int. J. Syst. Evol. Microbiol.">
        <title>The Global Catalogue of Microorganisms (GCM) 10K type strain sequencing project: providing services to taxonomists for standard genome sequencing and annotation.</title>
        <authorList>
            <consortium name="The Broad Institute Genomics Platform"/>
            <consortium name="The Broad Institute Genome Sequencing Center for Infectious Disease"/>
            <person name="Wu L."/>
            <person name="Ma J."/>
        </authorList>
    </citation>
    <scope>NUCLEOTIDE SEQUENCE [LARGE SCALE GENOMIC DNA]</scope>
    <source>
        <strain evidence="4">CAIM 431</strain>
    </source>
</reference>
<feature type="transmembrane region" description="Helical" evidence="2">
    <location>
        <begin position="118"/>
        <end position="139"/>
    </location>
</feature>
<gene>
    <name evidence="3" type="ORF">ACFSCS_00125</name>
</gene>